<feature type="compositionally biased region" description="Low complexity" evidence="1">
    <location>
        <begin position="1"/>
        <end position="13"/>
    </location>
</feature>
<proteinExistence type="predicted"/>
<dbReference type="AlphaFoldDB" id="A0A7R7END7"/>
<protein>
    <submittedName>
        <fullName evidence="2">Uncharacterized protein</fullName>
    </submittedName>
</protein>
<feature type="compositionally biased region" description="Low complexity" evidence="1">
    <location>
        <begin position="47"/>
        <end position="70"/>
    </location>
</feature>
<sequence>MEENINNNPSSVNRNDDINNELNSDRNDTTSAESLDESQIKIASIPNQKNQKNQKNQRNQKNQNNQRGNNPFNRHGLDIFRTATPFLDSRSRRNVNMIIKMTELTESLREYNTPNDLSACSLGEDKIDTEGMLLEIKSVCTPKERDFIDLIINFMKAKNLYNTYQTIASASPSSASNQKNTSSNPFGFNDNSNMFEMLLSFMPPDQKNNFDTLSMLMSTMNLNT</sequence>
<accession>A0A7R7END7</accession>
<dbReference type="KEGG" id="ahb:bsdtb5_32880"/>
<reference evidence="2 3" key="1">
    <citation type="submission" date="2020-11" db="EMBL/GenBank/DDBJ databases">
        <title>Draft genome sequencing of a Lachnospiraceae strain isolated from anoxic soil subjected to BSD treatment.</title>
        <authorList>
            <person name="Uek A."/>
            <person name="Tonouchi A."/>
        </authorList>
    </citation>
    <scope>NUCLEOTIDE SEQUENCE [LARGE SCALE GENOMIC DNA]</scope>
    <source>
        <strain evidence="2 3">TB5</strain>
    </source>
</reference>
<dbReference type="Proteomes" id="UP000595897">
    <property type="component" value="Chromosome"/>
</dbReference>
<keyword evidence="3" id="KW-1185">Reference proteome</keyword>
<dbReference type="EMBL" id="AP024169">
    <property type="protein sequence ID" value="BCN31993.1"/>
    <property type="molecule type" value="Genomic_DNA"/>
</dbReference>
<evidence type="ECO:0000256" key="1">
    <source>
        <dbReference type="SAM" id="MobiDB-lite"/>
    </source>
</evidence>
<gene>
    <name evidence="2" type="ORF">bsdtb5_32880</name>
</gene>
<feature type="region of interest" description="Disordered" evidence="1">
    <location>
        <begin position="1"/>
        <end position="78"/>
    </location>
</feature>
<evidence type="ECO:0000313" key="3">
    <source>
        <dbReference type="Proteomes" id="UP000595897"/>
    </source>
</evidence>
<name>A0A7R7END7_9FIRM</name>
<evidence type="ECO:0000313" key="2">
    <source>
        <dbReference type="EMBL" id="BCN31993.1"/>
    </source>
</evidence>
<organism evidence="2 3">
    <name type="scientific">Anaeromicropila herbilytica</name>
    <dbReference type="NCBI Taxonomy" id="2785025"/>
    <lineage>
        <taxon>Bacteria</taxon>
        <taxon>Bacillati</taxon>
        <taxon>Bacillota</taxon>
        <taxon>Clostridia</taxon>
        <taxon>Lachnospirales</taxon>
        <taxon>Lachnospiraceae</taxon>
        <taxon>Anaeromicropila</taxon>
    </lineage>
</organism>